<comment type="caution">
    <text evidence="2">The sequence shown here is derived from an EMBL/GenBank/DDBJ whole genome shotgun (WGS) entry which is preliminary data.</text>
</comment>
<name>A0A9D1S375_9MICC</name>
<reference evidence="2" key="1">
    <citation type="journal article" date="2021" name="PeerJ">
        <title>Extensive microbial diversity within the chicken gut microbiome revealed by metagenomics and culture.</title>
        <authorList>
            <person name="Gilroy R."/>
            <person name="Ravi A."/>
            <person name="Getino M."/>
            <person name="Pursley I."/>
            <person name="Horton D.L."/>
            <person name="Alikhan N.F."/>
            <person name="Baker D."/>
            <person name="Gharbi K."/>
            <person name="Hall N."/>
            <person name="Watson M."/>
            <person name="Adriaenssens E.M."/>
            <person name="Foster-Nyarko E."/>
            <person name="Jarju S."/>
            <person name="Secka A."/>
            <person name="Antonio M."/>
            <person name="Oren A."/>
            <person name="Chaudhuri R.R."/>
            <person name="La Ragione R."/>
            <person name="Hildebrand F."/>
            <person name="Pallen M.J."/>
        </authorList>
    </citation>
    <scope>NUCLEOTIDE SEQUENCE</scope>
    <source>
        <strain evidence="2">ChiHejej3B27-3195</strain>
    </source>
</reference>
<dbReference type="SUPFAM" id="SSF55811">
    <property type="entry name" value="Nudix"/>
    <property type="match status" value="1"/>
</dbReference>
<sequence length="184" mass="19649">MAPRTWTSLAQSISAELASWAPATSSQDARREECLGLLQRNQDEALRKGAAAEHVTASCFVLSPQHDKVLLALHGKADRWLQLGGHIELADDGAAAAALREATEESGVPGISLLSSVPVDVDLQRLRGRFGGCAVHWDIGFLAVAEHAAEPVVSAESHDVKWWALGDVEHADAAVAQRLHRALS</sequence>
<feature type="domain" description="Nudix hydrolase" evidence="1">
    <location>
        <begin position="52"/>
        <end position="184"/>
    </location>
</feature>
<dbReference type="Gene3D" id="3.90.79.10">
    <property type="entry name" value="Nucleoside Triphosphate Pyrophosphohydrolase"/>
    <property type="match status" value="1"/>
</dbReference>
<proteinExistence type="predicted"/>
<reference evidence="2" key="2">
    <citation type="submission" date="2021-04" db="EMBL/GenBank/DDBJ databases">
        <authorList>
            <person name="Gilroy R."/>
        </authorList>
    </citation>
    <scope>NUCLEOTIDE SEQUENCE</scope>
    <source>
        <strain evidence="2">ChiHejej3B27-3195</strain>
    </source>
</reference>
<organism evidence="2 3">
    <name type="scientific">Candidatus Nesterenkonia stercoripullorum</name>
    <dbReference type="NCBI Taxonomy" id="2838701"/>
    <lineage>
        <taxon>Bacteria</taxon>
        <taxon>Bacillati</taxon>
        <taxon>Actinomycetota</taxon>
        <taxon>Actinomycetes</taxon>
        <taxon>Micrococcales</taxon>
        <taxon>Micrococcaceae</taxon>
        <taxon>Nesterenkonia</taxon>
    </lineage>
</organism>
<dbReference type="AlphaFoldDB" id="A0A9D1S375"/>
<dbReference type="EMBL" id="DXGD01000134">
    <property type="protein sequence ID" value="HIW99231.1"/>
    <property type="molecule type" value="Genomic_DNA"/>
</dbReference>
<dbReference type="InterPro" id="IPR015797">
    <property type="entry name" value="NUDIX_hydrolase-like_dom_sf"/>
</dbReference>
<protein>
    <submittedName>
        <fullName evidence="2">NUDIX domain-containing protein</fullName>
    </submittedName>
</protein>
<dbReference type="CDD" id="cd03674">
    <property type="entry name" value="NUDIX_Hydrolase"/>
    <property type="match status" value="1"/>
</dbReference>
<dbReference type="InterPro" id="IPR000086">
    <property type="entry name" value="NUDIX_hydrolase_dom"/>
</dbReference>
<dbReference type="PROSITE" id="PS51462">
    <property type="entry name" value="NUDIX"/>
    <property type="match status" value="1"/>
</dbReference>
<gene>
    <name evidence="2" type="ORF">H9871_03720</name>
</gene>
<dbReference type="Pfam" id="PF00293">
    <property type="entry name" value="NUDIX"/>
    <property type="match status" value="1"/>
</dbReference>
<evidence type="ECO:0000313" key="2">
    <source>
        <dbReference type="EMBL" id="HIW99231.1"/>
    </source>
</evidence>
<dbReference type="Proteomes" id="UP000824151">
    <property type="component" value="Unassembled WGS sequence"/>
</dbReference>
<evidence type="ECO:0000259" key="1">
    <source>
        <dbReference type="PROSITE" id="PS51462"/>
    </source>
</evidence>
<accession>A0A9D1S375</accession>
<evidence type="ECO:0000313" key="3">
    <source>
        <dbReference type="Proteomes" id="UP000824151"/>
    </source>
</evidence>